<comment type="similarity">
    <text evidence="9 15">Belongs to the L/F-transferase family.</text>
</comment>
<dbReference type="EC" id="2.3.2.6" evidence="10 15"/>
<dbReference type="GO" id="GO:0030163">
    <property type="term" value="P:protein catabolic process"/>
    <property type="evidence" value="ECO:0007669"/>
    <property type="project" value="UniProtKB-UniRule"/>
</dbReference>
<dbReference type="Pfam" id="PF03588">
    <property type="entry name" value="Leu_Phe_trans"/>
    <property type="match status" value="1"/>
</dbReference>
<dbReference type="InterPro" id="IPR042203">
    <property type="entry name" value="Leu/Phe-tRNA_Trfase_C"/>
</dbReference>
<comment type="catalytic activity">
    <reaction evidence="5 15">
        <text>L-phenylalanyl-tRNA(Phe) + an N-terminal L-alpha-aminoacyl-[protein] = an N-terminal L-phenylalanyl-L-alpha-aminoacyl-[protein] + tRNA(Phe)</text>
        <dbReference type="Rhea" id="RHEA:43632"/>
        <dbReference type="Rhea" id="RHEA-COMP:9668"/>
        <dbReference type="Rhea" id="RHEA-COMP:9699"/>
        <dbReference type="Rhea" id="RHEA-COMP:10636"/>
        <dbReference type="Rhea" id="RHEA-COMP:10637"/>
        <dbReference type="ChEBI" id="CHEBI:78442"/>
        <dbReference type="ChEBI" id="CHEBI:78531"/>
        <dbReference type="ChEBI" id="CHEBI:78597"/>
        <dbReference type="ChEBI" id="CHEBI:83561"/>
        <dbReference type="EC" id="2.3.2.6"/>
    </reaction>
</comment>
<dbReference type="STRING" id="448.Lery_2130"/>
<dbReference type="RefSeq" id="WP_237759212.1">
    <property type="nucleotide sequence ID" value="NZ_CAAAHY010000017.1"/>
</dbReference>
<comment type="function">
    <text evidence="8 15">Functions in the N-end rule pathway of protein degradation where it conjugates Leu, Phe and, less efficiently, Met from aminoacyl-tRNAs to the N-termini of proteins containing an N-terminal arginine or lysine.</text>
</comment>
<evidence type="ECO:0000256" key="2">
    <source>
        <dbReference type="ARBA" id="ARBA00022490"/>
    </source>
</evidence>
<dbReference type="Proteomes" id="UP000054773">
    <property type="component" value="Unassembled WGS sequence"/>
</dbReference>
<dbReference type="Gene3D" id="3.40.630.70">
    <property type="entry name" value="Leucyl/phenylalanyl-tRNA-protein transferase, C-terminal domain"/>
    <property type="match status" value="1"/>
</dbReference>
<dbReference type="Gene3D" id="3.30.70.3550">
    <property type="entry name" value="Leucyl/phenylalanyl-tRNA-protein transferase, N-terminal domain"/>
    <property type="match status" value="1"/>
</dbReference>
<comment type="catalytic activity">
    <reaction evidence="7 15">
        <text>N-terminal L-lysyl-[protein] + L-leucyl-tRNA(Leu) = N-terminal L-leucyl-L-lysyl-[protein] + tRNA(Leu) + H(+)</text>
        <dbReference type="Rhea" id="RHEA:12340"/>
        <dbReference type="Rhea" id="RHEA-COMP:9613"/>
        <dbReference type="Rhea" id="RHEA-COMP:9622"/>
        <dbReference type="Rhea" id="RHEA-COMP:12670"/>
        <dbReference type="Rhea" id="RHEA-COMP:12671"/>
        <dbReference type="ChEBI" id="CHEBI:15378"/>
        <dbReference type="ChEBI" id="CHEBI:65249"/>
        <dbReference type="ChEBI" id="CHEBI:78442"/>
        <dbReference type="ChEBI" id="CHEBI:78494"/>
        <dbReference type="ChEBI" id="CHEBI:133043"/>
        <dbReference type="EC" id="2.3.2.6"/>
    </reaction>
</comment>
<evidence type="ECO:0000313" key="17">
    <source>
        <dbReference type="Proteomes" id="UP000054773"/>
    </source>
</evidence>
<dbReference type="NCBIfam" id="TIGR00667">
    <property type="entry name" value="aat"/>
    <property type="match status" value="1"/>
</dbReference>
<keyword evidence="4 15" id="KW-0012">Acyltransferase</keyword>
<accession>A0A0W0TJZ9</accession>
<evidence type="ECO:0000256" key="15">
    <source>
        <dbReference type="HAMAP-Rule" id="MF_00688"/>
    </source>
</evidence>
<dbReference type="PANTHER" id="PTHR30098">
    <property type="entry name" value="LEUCYL/PHENYLALANYL-TRNA--PROTEIN TRANSFERASE"/>
    <property type="match status" value="1"/>
</dbReference>
<evidence type="ECO:0000256" key="7">
    <source>
        <dbReference type="ARBA" id="ARBA00051538"/>
    </source>
</evidence>
<evidence type="ECO:0000256" key="1">
    <source>
        <dbReference type="ARBA" id="ARBA00004496"/>
    </source>
</evidence>
<evidence type="ECO:0000256" key="13">
    <source>
        <dbReference type="ARBA" id="ARBA00077165"/>
    </source>
</evidence>
<dbReference type="PANTHER" id="PTHR30098:SF2">
    <property type="entry name" value="LEUCYL_PHENYLALANYL-TRNA--PROTEIN TRANSFERASE"/>
    <property type="match status" value="1"/>
</dbReference>
<dbReference type="AlphaFoldDB" id="A0A0W0TJZ9"/>
<name>A0A0W0TJZ9_LEGER</name>
<dbReference type="GO" id="GO:0008914">
    <property type="term" value="F:leucyl-tRNA--protein transferase activity"/>
    <property type="evidence" value="ECO:0007669"/>
    <property type="project" value="UniProtKB-UniRule"/>
</dbReference>
<evidence type="ECO:0000256" key="6">
    <source>
        <dbReference type="ARBA" id="ARBA00050652"/>
    </source>
</evidence>
<reference evidence="16 17" key="1">
    <citation type="submission" date="2015-11" db="EMBL/GenBank/DDBJ databases">
        <title>Genomic analysis of 38 Legionella species identifies large and diverse effector repertoires.</title>
        <authorList>
            <person name="Burstein D."/>
            <person name="Amaro F."/>
            <person name="Zusman T."/>
            <person name="Lifshitz Z."/>
            <person name="Cohen O."/>
            <person name="Gilbert J.A."/>
            <person name="Pupko T."/>
            <person name="Shuman H.A."/>
            <person name="Segal G."/>
        </authorList>
    </citation>
    <scope>NUCLEOTIDE SEQUENCE [LARGE SCALE GENOMIC DNA]</scope>
    <source>
        <strain evidence="16 17">SE-32A-C8</strain>
    </source>
</reference>
<keyword evidence="17" id="KW-1185">Reference proteome</keyword>
<evidence type="ECO:0000256" key="12">
    <source>
        <dbReference type="ARBA" id="ARBA00077136"/>
    </source>
</evidence>
<dbReference type="PATRIC" id="fig|448.7.peg.2231"/>
<dbReference type="InterPro" id="IPR042221">
    <property type="entry name" value="Leu/Phe-tRNA_Trfase_N"/>
</dbReference>
<evidence type="ECO:0000313" key="16">
    <source>
        <dbReference type="EMBL" id="KTC95835.1"/>
    </source>
</evidence>
<dbReference type="FunFam" id="3.30.70.3550:FF:000001">
    <property type="entry name" value="Leucyl/phenylalanyl-tRNA--protein transferase"/>
    <property type="match status" value="1"/>
</dbReference>
<evidence type="ECO:0000256" key="5">
    <source>
        <dbReference type="ARBA" id="ARBA00050607"/>
    </source>
</evidence>
<dbReference type="EMBL" id="LNYA01000032">
    <property type="protein sequence ID" value="KTC95835.1"/>
    <property type="molecule type" value="Genomic_DNA"/>
</dbReference>
<protein>
    <recommendedName>
        <fullName evidence="11 15">Leucyl/phenylalanyl-tRNA--protein transferase</fullName>
        <ecNumber evidence="10 15">2.3.2.6</ecNumber>
    </recommendedName>
    <alternativeName>
        <fullName evidence="12 15">L/F-transferase</fullName>
    </alternativeName>
    <alternativeName>
        <fullName evidence="13 15">Leucyltransferase</fullName>
    </alternativeName>
    <alternativeName>
        <fullName evidence="14 15">Phenyalanyltransferase</fullName>
    </alternativeName>
</protein>
<organism evidence="16 17">
    <name type="scientific">Legionella erythra</name>
    <dbReference type="NCBI Taxonomy" id="448"/>
    <lineage>
        <taxon>Bacteria</taxon>
        <taxon>Pseudomonadati</taxon>
        <taxon>Pseudomonadota</taxon>
        <taxon>Gammaproteobacteria</taxon>
        <taxon>Legionellales</taxon>
        <taxon>Legionellaceae</taxon>
        <taxon>Legionella</taxon>
    </lineage>
</organism>
<evidence type="ECO:0000256" key="14">
    <source>
        <dbReference type="ARBA" id="ARBA00083640"/>
    </source>
</evidence>
<comment type="catalytic activity">
    <reaction evidence="6 15">
        <text>N-terminal L-arginyl-[protein] + L-leucyl-tRNA(Leu) = N-terminal L-leucyl-L-arginyl-[protein] + tRNA(Leu) + H(+)</text>
        <dbReference type="Rhea" id="RHEA:50416"/>
        <dbReference type="Rhea" id="RHEA-COMP:9613"/>
        <dbReference type="Rhea" id="RHEA-COMP:9622"/>
        <dbReference type="Rhea" id="RHEA-COMP:12672"/>
        <dbReference type="Rhea" id="RHEA-COMP:12673"/>
        <dbReference type="ChEBI" id="CHEBI:15378"/>
        <dbReference type="ChEBI" id="CHEBI:64719"/>
        <dbReference type="ChEBI" id="CHEBI:78442"/>
        <dbReference type="ChEBI" id="CHEBI:78494"/>
        <dbReference type="ChEBI" id="CHEBI:133044"/>
        <dbReference type="EC" id="2.3.2.6"/>
    </reaction>
</comment>
<evidence type="ECO:0000256" key="3">
    <source>
        <dbReference type="ARBA" id="ARBA00022679"/>
    </source>
</evidence>
<evidence type="ECO:0000256" key="10">
    <source>
        <dbReference type="ARBA" id="ARBA00066767"/>
    </source>
</evidence>
<proteinExistence type="inferred from homology"/>
<dbReference type="SUPFAM" id="SSF55729">
    <property type="entry name" value="Acyl-CoA N-acyltransferases (Nat)"/>
    <property type="match status" value="1"/>
</dbReference>
<dbReference type="InterPro" id="IPR004616">
    <property type="entry name" value="Leu/Phe-tRNA_Trfase"/>
</dbReference>
<evidence type="ECO:0000256" key="4">
    <source>
        <dbReference type="ARBA" id="ARBA00023315"/>
    </source>
</evidence>
<dbReference type="GO" id="GO:0005737">
    <property type="term" value="C:cytoplasm"/>
    <property type="evidence" value="ECO:0007669"/>
    <property type="project" value="UniProtKB-SubCell"/>
</dbReference>
<dbReference type="HAMAP" id="MF_00688">
    <property type="entry name" value="Leu_Phe_trans"/>
    <property type="match status" value="1"/>
</dbReference>
<evidence type="ECO:0000256" key="11">
    <source>
        <dbReference type="ARBA" id="ARBA00074372"/>
    </source>
</evidence>
<sequence>MTFLIGDDFVFPNPNQSDEEGLLAVGGDLSPTHLLEAYSQGIFPWYQAGSPILWWSPPQRLLLKPDQFKASRSLKKALQGPHVFRMDTHFAEIIKACATCEGRGDNHTWITPEMQEAYIELHHLGYAHSFEIWSETNELCGGLYGLNLGRAFFGESMFHYQRDASKMAMYYLCKTLTEWQFDFIDCQLPTAHLMSLGAMIVERPQFLRLLKQSLTYPTRKGSWQPH</sequence>
<dbReference type="InterPro" id="IPR016181">
    <property type="entry name" value="Acyl_CoA_acyltransferase"/>
</dbReference>
<keyword evidence="2 15" id="KW-0963">Cytoplasm</keyword>
<evidence type="ECO:0000256" key="9">
    <source>
        <dbReference type="ARBA" id="ARBA00061535"/>
    </source>
</evidence>
<keyword evidence="3 15" id="KW-0808">Transferase</keyword>
<gene>
    <name evidence="15 16" type="primary">aat</name>
    <name evidence="16" type="ORF">Lery_2130</name>
</gene>
<evidence type="ECO:0000256" key="8">
    <source>
        <dbReference type="ARBA" id="ARBA00054043"/>
    </source>
</evidence>
<comment type="caution">
    <text evidence="16">The sequence shown here is derived from an EMBL/GenBank/DDBJ whole genome shotgun (WGS) entry which is preliminary data.</text>
</comment>
<comment type="subcellular location">
    <subcellularLocation>
        <location evidence="1 15">Cytoplasm</location>
    </subcellularLocation>
</comment>